<dbReference type="Proteomes" id="UP001061862">
    <property type="component" value="Chromosome"/>
</dbReference>
<feature type="region of interest" description="Disordered" evidence="2">
    <location>
        <begin position="1"/>
        <end position="21"/>
    </location>
</feature>
<accession>A0ABY6CCM5</accession>
<dbReference type="PANTHER" id="PTHR18964:SF149">
    <property type="entry name" value="BIFUNCTIONAL UDP-N-ACETYLGLUCOSAMINE 2-EPIMERASE_N-ACETYLMANNOSAMINE KINASE"/>
    <property type="match status" value="1"/>
</dbReference>
<evidence type="ECO:0000256" key="1">
    <source>
        <dbReference type="ARBA" id="ARBA00006479"/>
    </source>
</evidence>
<dbReference type="Pfam" id="PF00480">
    <property type="entry name" value="ROK"/>
    <property type="match status" value="1"/>
</dbReference>
<proteinExistence type="inferred from homology"/>
<gene>
    <name evidence="3" type="ORF">N8A98_22790</name>
</gene>
<evidence type="ECO:0000313" key="3">
    <source>
        <dbReference type="EMBL" id="UXN69995.1"/>
    </source>
</evidence>
<keyword evidence="4" id="KW-1185">Reference proteome</keyword>
<dbReference type="InterPro" id="IPR036390">
    <property type="entry name" value="WH_DNA-bd_sf"/>
</dbReference>
<dbReference type="InterPro" id="IPR043129">
    <property type="entry name" value="ATPase_NBD"/>
</dbReference>
<sequence length="409" mass="42961">MSSQDKRNLRQRVAIGSNPERNRAHNRRVVLEVIRLHGHLGRTEIARRAQLTAQAVANIVEELLDEGLLVELGRMRSGRGQPPIQFAVNPNGPVTVGVEIAADHMVTVLLDLSGGLRAQSISPLERTDPDYIPGKVAEEIAKLRASAQDTRLLGVGVVMPGPFDIEGMSSVGPATLPGWTGADPVKLIAKATGESVVLENDATAAAVGERLYGAGRQSGNFCYLYFGVGLGLGVIQDGRPLRGAFGNAGEIGHVGLVPRKGKTSYGAAGALERFVSVYALREQLALAGIYAANVDDIQALHDDNNPHLMGWIASAADYLAPTVGMLENIFDPETIIFGGGLPDSVLDAVISALDPLPVSVSSRRMRTTPRVLRGQTGQLTAALGAAALPLLDTVSPHLSTATGPATPAV</sequence>
<reference evidence="3 4" key="1">
    <citation type="submission" date="2022-09" db="EMBL/GenBank/DDBJ databases">
        <title>Interaction between co-microsymbionts with complementary sets of symbiotic genes in legume-rhizobium systems.</title>
        <authorList>
            <person name="Safronova V."/>
            <person name="Sazanova A."/>
            <person name="Afonin A."/>
            <person name="Chirak E."/>
        </authorList>
    </citation>
    <scope>NUCLEOTIDE SEQUENCE [LARGE SCALE GENOMIC DNA]</scope>
    <source>
        <strain evidence="3 4">A18/4-1</strain>
    </source>
</reference>
<evidence type="ECO:0000256" key="2">
    <source>
        <dbReference type="SAM" id="MobiDB-lite"/>
    </source>
</evidence>
<evidence type="ECO:0000313" key="4">
    <source>
        <dbReference type="Proteomes" id="UP001061862"/>
    </source>
</evidence>
<dbReference type="RefSeq" id="WP_262168746.1">
    <property type="nucleotide sequence ID" value="NZ_CP104965.1"/>
</dbReference>
<name>A0ABY6CCM5_9HYPH</name>
<protein>
    <submittedName>
        <fullName evidence="3">ROK family protein</fullName>
    </submittedName>
</protein>
<dbReference type="InterPro" id="IPR036388">
    <property type="entry name" value="WH-like_DNA-bd_sf"/>
</dbReference>
<dbReference type="PANTHER" id="PTHR18964">
    <property type="entry name" value="ROK (REPRESSOR, ORF, KINASE) FAMILY"/>
    <property type="match status" value="1"/>
</dbReference>
<dbReference type="EMBL" id="CP104965">
    <property type="protein sequence ID" value="UXN69995.1"/>
    <property type="molecule type" value="Genomic_DNA"/>
</dbReference>
<dbReference type="Gene3D" id="1.10.10.10">
    <property type="entry name" value="Winged helix-like DNA-binding domain superfamily/Winged helix DNA-binding domain"/>
    <property type="match status" value="1"/>
</dbReference>
<dbReference type="Gene3D" id="3.30.420.40">
    <property type="match status" value="2"/>
</dbReference>
<comment type="similarity">
    <text evidence="1">Belongs to the ROK (NagC/XylR) family.</text>
</comment>
<dbReference type="SUPFAM" id="SSF53067">
    <property type="entry name" value="Actin-like ATPase domain"/>
    <property type="match status" value="1"/>
</dbReference>
<dbReference type="SUPFAM" id="SSF46785">
    <property type="entry name" value="Winged helix' DNA-binding domain"/>
    <property type="match status" value="1"/>
</dbReference>
<organism evidence="3 4">
    <name type="scientific">Devosia neptuniae</name>
    <dbReference type="NCBI Taxonomy" id="191302"/>
    <lineage>
        <taxon>Bacteria</taxon>
        <taxon>Pseudomonadati</taxon>
        <taxon>Pseudomonadota</taxon>
        <taxon>Alphaproteobacteria</taxon>
        <taxon>Hyphomicrobiales</taxon>
        <taxon>Devosiaceae</taxon>
        <taxon>Devosia</taxon>
    </lineage>
</organism>
<dbReference type="InterPro" id="IPR000600">
    <property type="entry name" value="ROK"/>
</dbReference>